<dbReference type="PANTHER" id="PTHR34185">
    <property type="entry name" value="DIADENYLATE CYCLASE"/>
    <property type="match status" value="1"/>
</dbReference>
<comment type="subunit">
    <text evidence="10">Probably a homodimer.</text>
</comment>
<evidence type="ECO:0000256" key="6">
    <source>
        <dbReference type="ARBA" id="ARBA00022741"/>
    </source>
</evidence>
<protein>
    <recommendedName>
        <fullName evidence="10">Diadenylate cyclase</fullName>
        <shortName evidence="10">DAC</shortName>
        <ecNumber evidence="10">2.7.7.85</ecNumber>
    </recommendedName>
    <alternativeName>
        <fullName evidence="10">Cyclic-di-AMP synthase</fullName>
        <shortName evidence="10">c-di-AMP synthase</shortName>
    </alternativeName>
</protein>
<feature type="transmembrane region" description="Helical" evidence="10">
    <location>
        <begin position="12"/>
        <end position="33"/>
    </location>
</feature>
<dbReference type="PROSITE" id="PS51794">
    <property type="entry name" value="DAC"/>
    <property type="match status" value="1"/>
</dbReference>
<dbReference type="HAMAP" id="MF_01499">
    <property type="entry name" value="DacA"/>
    <property type="match status" value="1"/>
</dbReference>
<accession>A0A2T0ARU5</accession>
<dbReference type="GO" id="GO:0005886">
    <property type="term" value="C:plasma membrane"/>
    <property type="evidence" value="ECO:0007669"/>
    <property type="project" value="UniProtKB-SubCell"/>
</dbReference>
<dbReference type="InterPro" id="IPR034701">
    <property type="entry name" value="CdaA"/>
</dbReference>
<comment type="similarity">
    <text evidence="10">Belongs to the adenylate cyclase family. DacA/CdaA subfamily.</text>
</comment>
<dbReference type="FunFam" id="3.40.1700.10:FF:000002">
    <property type="entry name" value="Diadenylate cyclase"/>
    <property type="match status" value="1"/>
</dbReference>
<dbReference type="NCBIfam" id="TIGR00159">
    <property type="entry name" value="diadenylate cyclase CdaA"/>
    <property type="match status" value="1"/>
</dbReference>
<comment type="caution">
    <text evidence="12">The sequence shown here is derived from an EMBL/GenBank/DDBJ whole genome shotgun (WGS) entry which is preliminary data.</text>
</comment>
<comment type="subcellular location">
    <subcellularLocation>
        <location evidence="10">Cell membrane</location>
        <topology evidence="10">Single-pass membrane protein</topology>
    </subcellularLocation>
</comment>
<evidence type="ECO:0000256" key="2">
    <source>
        <dbReference type="ARBA" id="ARBA00022475"/>
    </source>
</evidence>
<evidence type="ECO:0000256" key="4">
    <source>
        <dbReference type="ARBA" id="ARBA00022692"/>
    </source>
</evidence>
<dbReference type="AlphaFoldDB" id="A0A2T0ARU5"/>
<evidence type="ECO:0000256" key="10">
    <source>
        <dbReference type="HAMAP-Rule" id="MF_01499"/>
    </source>
</evidence>
<comment type="catalytic activity">
    <reaction evidence="1 10">
        <text>2 ATP = 3',3'-c-di-AMP + 2 diphosphate</text>
        <dbReference type="Rhea" id="RHEA:35655"/>
        <dbReference type="ChEBI" id="CHEBI:30616"/>
        <dbReference type="ChEBI" id="CHEBI:33019"/>
        <dbReference type="ChEBI" id="CHEBI:71500"/>
        <dbReference type="EC" id="2.7.7.85"/>
    </reaction>
</comment>
<organism evidence="12 13">
    <name type="scientific">Neomoorella humiferrea</name>
    <dbReference type="NCBI Taxonomy" id="676965"/>
    <lineage>
        <taxon>Bacteria</taxon>
        <taxon>Bacillati</taxon>
        <taxon>Bacillota</taxon>
        <taxon>Clostridia</taxon>
        <taxon>Neomoorellales</taxon>
        <taxon>Neomoorellaceae</taxon>
        <taxon>Neomoorella</taxon>
    </lineage>
</organism>
<dbReference type="Gene3D" id="3.40.1700.10">
    <property type="entry name" value="DNA integrity scanning protein, DisA, N-terminal domain"/>
    <property type="match status" value="1"/>
</dbReference>
<evidence type="ECO:0000259" key="11">
    <source>
        <dbReference type="PROSITE" id="PS51794"/>
    </source>
</evidence>
<dbReference type="GO" id="GO:0004016">
    <property type="term" value="F:adenylate cyclase activity"/>
    <property type="evidence" value="ECO:0007669"/>
    <property type="project" value="UniProtKB-UniRule"/>
</dbReference>
<name>A0A2T0ARU5_9FIRM</name>
<evidence type="ECO:0000256" key="8">
    <source>
        <dbReference type="ARBA" id="ARBA00022989"/>
    </source>
</evidence>
<dbReference type="Proteomes" id="UP000238415">
    <property type="component" value="Unassembled WGS sequence"/>
</dbReference>
<dbReference type="EC" id="2.7.7.85" evidence="10"/>
<dbReference type="InterPro" id="IPR036888">
    <property type="entry name" value="DNA_integrity_DisA_N_sf"/>
</dbReference>
<evidence type="ECO:0000256" key="1">
    <source>
        <dbReference type="ARBA" id="ARBA00000877"/>
    </source>
</evidence>
<dbReference type="GO" id="GO:0006171">
    <property type="term" value="P:cAMP biosynthetic process"/>
    <property type="evidence" value="ECO:0007669"/>
    <property type="project" value="InterPro"/>
</dbReference>
<dbReference type="OrthoDB" id="9807385at2"/>
<keyword evidence="4 10" id="KW-0812">Transmembrane</keyword>
<dbReference type="RefSeq" id="WP_106005428.1">
    <property type="nucleotide sequence ID" value="NZ_CP136419.1"/>
</dbReference>
<keyword evidence="5 10" id="KW-0548">Nucleotidyltransferase</keyword>
<dbReference type="InterPro" id="IPR014046">
    <property type="entry name" value="C-di-AMP_synthase"/>
</dbReference>
<sequence>MNGLAALWRYILSLNIIDFLRITLDISIVAFVIYKFIMLIRGTRAVQLIKGLVVLVVASVIAERLNLTTINWLLSQLRLVIVVALPVVFQPELRRALEQLGRGKFFARPLTTLGAEDMEKLISELVRAVQVLAKNRTGALIVIERETGLNDYIETGIRVDGVVSAELLINIFVPLTPFHDGAAIIRGDRVVAAGCFLPLSESPYLSKQLGTRHRAALGISEISDAVVLVVSEETGVISVAEGGKLTRFLEEKSLRELLQSLLLPQVNHNISLWPWRS</sequence>
<dbReference type="PIRSF" id="PIRSF004793">
    <property type="entry name" value="UCP004793"/>
    <property type="match status" value="1"/>
</dbReference>
<keyword evidence="2 10" id="KW-1003">Cell membrane</keyword>
<dbReference type="SUPFAM" id="SSF143597">
    <property type="entry name" value="YojJ-like"/>
    <property type="match status" value="1"/>
</dbReference>
<dbReference type="EMBL" id="PVXM01000028">
    <property type="protein sequence ID" value="PRR72532.1"/>
    <property type="molecule type" value="Genomic_DNA"/>
</dbReference>
<keyword evidence="6 10" id="KW-0547">Nucleotide-binding</keyword>
<keyword evidence="7 10" id="KW-0067">ATP-binding</keyword>
<keyword evidence="9 10" id="KW-0472">Membrane</keyword>
<dbReference type="GO" id="GO:0106408">
    <property type="term" value="F:diadenylate cyclase activity"/>
    <property type="evidence" value="ECO:0007669"/>
    <property type="project" value="UniProtKB-EC"/>
</dbReference>
<proteinExistence type="inferred from homology"/>
<dbReference type="InterPro" id="IPR050338">
    <property type="entry name" value="DisA"/>
</dbReference>
<keyword evidence="13" id="KW-1185">Reference proteome</keyword>
<dbReference type="GO" id="GO:0005524">
    <property type="term" value="F:ATP binding"/>
    <property type="evidence" value="ECO:0007669"/>
    <property type="project" value="UniProtKB-UniRule"/>
</dbReference>
<evidence type="ECO:0000256" key="5">
    <source>
        <dbReference type="ARBA" id="ARBA00022695"/>
    </source>
</evidence>
<evidence type="ECO:0000256" key="7">
    <source>
        <dbReference type="ARBA" id="ARBA00022840"/>
    </source>
</evidence>
<dbReference type="InterPro" id="IPR003390">
    <property type="entry name" value="DNA_integrity_scan_DisA_N"/>
</dbReference>
<dbReference type="Pfam" id="PF02457">
    <property type="entry name" value="DAC"/>
    <property type="match status" value="1"/>
</dbReference>
<dbReference type="PANTHER" id="PTHR34185:SF1">
    <property type="entry name" value="DIADENYLATE CYCLASE"/>
    <property type="match status" value="1"/>
</dbReference>
<evidence type="ECO:0000256" key="9">
    <source>
        <dbReference type="ARBA" id="ARBA00023136"/>
    </source>
</evidence>
<evidence type="ECO:0000313" key="13">
    <source>
        <dbReference type="Proteomes" id="UP000238415"/>
    </source>
</evidence>
<keyword evidence="3 10" id="KW-0808">Transferase</keyword>
<keyword evidence="8 10" id="KW-1133">Transmembrane helix</keyword>
<gene>
    <name evidence="12" type="primary">disA</name>
    <name evidence="10" type="synonym">dacA</name>
    <name evidence="12" type="ORF">MOHU_14610</name>
</gene>
<feature type="domain" description="DAC" evidence="11">
    <location>
        <begin position="90"/>
        <end position="251"/>
    </location>
</feature>
<reference evidence="12 13" key="1">
    <citation type="submission" date="2018-03" db="EMBL/GenBank/DDBJ databases">
        <title>Genome sequence of Moorella humiferrea DSM 23265.</title>
        <authorList>
            <person name="Poehlein A."/>
            <person name="Daniel R."/>
        </authorList>
    </citation>
    <scope>NUCLEOTIDE SEQUENCE [LARGE SCALE GENOMIC DNA]</scope>
    <source>
        <strain evidence="12 13">DSM 23265</strain>
    </source>
</reference>
<evidence type="ECO:0000313" key="12">
    <source>
        <dbReference type="EMBL" id="PRR72532.1"/>
    </source>
</evidence>
<evidence type="ECO:0000256" key="3">
    <source>
        <dbReference type="ARBA" id="ARBA00022679"/>
    </source>
</evidence>
<comment type="function">
    <text evidence="10">Catalyzes the condensation of 2 ATP molecules into cyclic di-AMP (c-di-AMP), a second messenger used to regulate differing processes in different bacteria.</text>
</comment>